<name>A0AB35FCN7_9HYPH</name>
<accession>A0AB35FCN7</accession>
<evidence type="ECO:0000313" key="1">
    <source>
        <dbReference type="EMBL" id="MBY3064467.1"/>
    </source>
</evidence>
<organism evidence="1 2">
    <name type="scientific">Rhizobium laguerreae</name>
    <dbReference type="NCBI Taxonomy" id="1076926"/>
    <lineage>
        <taxon>Bacteria</taxon>
        <taxon>Pseudomonadati</taxon>
        <taxon>Pseudomonadota</taxon>
        <taxon>Alphaproteobacteria</taxon>
        <taxon>Hyphomicrobiales</taxon>
        <taxon>Rhizobiaceae</taxon>
        <taxon>Rhizobium/Agrobacterium group</taxon>
        <taxon>Rhizobium</taxon>
    </lineage>
</organism>
<evidence type="ECO:0008006" key="3">
    <source>
        <dbReference type="Google" id="ProtNLM"/>
    </source>
</evidence>
<gene>
    <name evidence="1" type="ORF">HFO74_13635</name>
</gene>
<dbReference type="AlphaFoldDB" id="A0AB35FCN7"/>
<protein>
    <recommendedName>
        <fullName evidence="3">Restriction endonuclease</fullName>
    </recommendedName>
</protein>
<comment type="caution">
    <text evidence="1">The sequence shown here is derived from an EMBL/GenBank/DDBJ whole genome shotgun (WGS) entry which is preliminary data.</text>
</comment>
<dbReference type="EMBL" id="JAAXQQ010000004">
    <property type="protein sequence ID" value="MBY3064467.1"/>
    <property type="molecule type" value="Genomic_DNA"/>
</dbReference>
<proteinExistence type="predicted"/>
<evidence type="ECO:0000313" key="2">
    <source>
        <dbReference type="Proteomes" id="UP000758022"/>
    </source>
</evidence>
<dbReference type="Proteomes" id="UP000758022">
    <property type="component" value="Unassembled WGS sequence"/>
</dbReference>
<reference evidence="1" key="1">
    <citation type="submission" date="2020-04" db="EMBL/GenBank/DDBJ databases">
        <title>Global-level population genomics supports evidence of horizontal gene transfer on evolution of Rhizobia in Lentils.</title>
        <authorList>
            <person name="Gai Y."/>
            <person name="Cook D."/>
            <person name="Riely B."/>
        </authorList>
    </citation>
    <scope>NUCLEOTIDE SEQUENCE</scope>
    <source>
        <strain evidence="1">TLR9</strain>
    </source>
</reference>
<sequence length="357" mass="39756">MKRVRRDPAKFDAIELYTAVGRDRGYRLNVEGDMENFLDTVKGSLQASQTNPLLLHGKRAEALFAHVAGALGHCMLIKKEDSGDIFTAAGNVIAPDYRIVLNDGSKLLVEVKNFFIKSFSKEFTLPVKTMAGLEHYAELNGLPLKIAVYFSNANAWVLLSKSAFKKSGKHFAISFVQAMAVNEMATLGDRSIATLPRLAIQFWTTPELAMEPDENSEVVFTIKAIKFECGNTEIIGADARDIAFYLMRYGRWSCGEQTPLFDGNKVIALQFVFEPDEVHADQGFETIGGLSQMVSSAYRELTVDDTGVMALDIRHDPEVFTLRIPQGFKNETLPLWQFILQPNPKFGKADAEKSIDL</sequence>
<dbReference type="RefSeq" id="WP_168259641.1">
    <property type="nucleotide sequence ID" value="NZ_JAAXQQ010000004.1"/>
</dbReference>